<keyword evidence="1" id="KW-0812">Transmembrane</keyword>
<gene>
    <name evidence="2" type="ORF">SAMN02745218_01194</name>
</gene>
<evidence type="ECO:0000313" key="2">
    <source>
        <dbReference type="EMBL" id="SHE97748.1"/>
    </source>
</evidence>
<dbReference type="Proteomes" id="UP000184196">
    <property type="component" value="Unassembled WGS sequence"/>
</dbReference>
<protein>
    <submittedName>
        <fullName evidence="2">Uncharacterized protein</fullName>
    </submittedName>
</protein>
<organism evidence="2 3">
    <name type="scientific">Desulfofundulus australicus DSM 11792</name>
    <dbReference type="NCBI Taxonomy" id="1121425"/>
    <lineage>
        <taxon>Bacteria</taxon>
        <taxon>Bacillati</taxon>
        <taxon>Bacillota</taxon>
        <taxon>Clostridia</taxon>
        <taxon>Eubacteriales</taxon>
        <taxon>Peptococcaceae</taxon>
        <taxon>Desulfofundulus</taxon>
    </lineage>
</organism>
<evidence type="ECO:0000313" key="3">
    <source>
        <dbReference type="Proteomes" id="UP000184196"/>
    </source>
</evidence>
<accession>A0A1M4XWE5</accession>
<keyword evidence="3" id="KW-1185">Reference proteome</keyword>
<feature type="transmembrane region" description="Helical" evidence="1">
    <location>
        <begin position="12"/>
        <end position="41"/>
    </location>
</feature>
<name>A0A1M4XWE5_9FIRM</name>
<sequence>MGTKERDLAFWLFAVFISGAAVFGSMLLWLAALISALLFFYHFVIVRPRAVRESRKMGLETAVLVPLWSCAARLRLLLAGKKLAGWERAYEVHLSGAGKEIIPVLEKDLLNVAGTVKGLFFWETSFPVPSAIRKLVREKEKRNKAFWVKGRLPVPGTPLLPDPVDGKHVRYGAVVLD</sequence>
<keyword evidence="1" id="KW-0472">Membrane</keyword>
<keyword evidence="1" id="KW-1133">Transmembrane helix</keyword>
<dbReference type="OrthoDB" id="1809341at2"/>
<reference evidence="3" key="1">
    <citation type="submission" date="2016-11" db="EMBL/GenBank/DDBJ databases">
        <authorList>
            <person name="Varghese N."/>
            <person name="Submissions S."/>
        </authorList>
    </citation>
    <scope>NUCLEOTIDE SEQUENCE [LARGE SCALE GENOMIC DNA]</scope>
    <source>
        <strain evidence="3">DSM 11792</strain>
    </source>
</reference>
<proteinExistence type="predicted"/>
<evidence type="ECO:0000256" key="1">
    <source>
        <dbReference type="SAM" id="Phobius"/>
    </source>
</evidence>
<dbReference type="RefSeq" id="WP_073164095.1">
    <property type="nucleotide sequence ID" value="NZ_FQUW01000012.1"/>
</dbReference>
<dbReference type="AlphaFoldDB" id="A0A1M4XWE5"/>
<dbReference type="EMBL" id="FQUW01000012">
    <property type="protein sequence ID" value="SHE97748.1"/>
    <property type="molecule type" value="Genomic_DNA"/>
</dbReference>